<feature type="region of interest" description="Disordered" evidence="4">
    <location>
        <begin position="90"/>
        <end position="159"/>
    </location>
</feature>
<comment type="subcellular location">
    <subcellularLocation>
        <location evidence="1">Bacterial microcompartment</location>
    </subcellularLocation>
</comment>
<sequence length="200" mass="21776">MSTTLGLVETFGLPVAITAADAAAKSANVRILDYELTKGSGLVTVKFEGDVAAVKAALDAAVAAASRVGKVYSKLVIPRPSNQLHIFTDESEDLPIEETSKQEEKNRDQVEEVNSAEVASIDERDIPETETDVAPIQETNHANEGQEKEMNSEEQPVTVGIGDQEELVKKELDEVCNICHDPTCPRRKGDLRSLCIHYND</sequence>
<dbReference type="CDD" id="cd07045">
    <property type="entry name" value="BMC_CcmK_like"/>
    <property type="match status" value="1"/>
</dbReference>
<feature type="domain" description="BMC" evidence="5">
    <location>
        <begin position="4"/>
        <end position="89"/>
    </location>
</feature>
<dbReference type="Gene3D" id="3.30.70.1710">
    <property type="match status" value="1"/>
</dbReference>
<feature type="compositionally biased region" description="Basic and acidic residues" evidence="4">
    <location>
        <begin position="98"/>
        <end position="110"/>
    </location>
</feature>
<dbReference type="OrthoDB" id="9812608at2"/>
<accession>A0A494ZUE5</accession>
<evidence type="ECO:0000256" key="3">
    <source>
        <dbReference type="PROSITE-ProRule" id="PRU01278"/>
    </source>
</evidence>
<comment type="similarity">
    <text evidence="3">Belongs to the bacterial microcompartments protein family.</text>
</comment>
<dbReference type="RefSeq" id="WP_121205955.1">
    <property type="nucleotide sequence ID" value="NZ_RBZP01000025.1"/>
</dbReference>
<dbReference type="SUPFAM" id="SSF143414">
    <property type="entry name" value="CcmK-like"/>
    <property type="match status" value="1"/>
</dbReference>
<dbReference type="AlphaFoldDB" id="A0A494ZUE5"/>
<comment type="caution">
    <text evidence="6">The sequence shown here is derived from an EMBL/GenBank/DDBJ whole genome shotgun (WGS) entry which is preliminary data.</text>
</comment>
<reference evidence="6 7" key="1">
    <citation type="journal article" date="2016" name="Int. J. Syst. Evol. Microbiol.">
        <title>Oceanobacillus halophilus sp. nov., a novel moderately halophilic bacterium from a hypersaline lake.</title>
        <authorList>
            <person name="Amoozegar M.A."/>
            <person name="Bagheri M."/>
            <person name="Makhdoumi A."/>
            <person name="Nikou M.M."/>
            <person name="Fazeli S.A.S."/>
            <person name="Schumann P."/>
            <person name="Sproer C."/>
            <person name="Sanchez-Porro C."/>
            <person name="Ventosa A."/>
        </authorList>
    </citation>
    <scope>NUCLEOTIDE SEQUENCE [LARGE SCALE GENOMIC DNA]</scope>
    <source>
        <strain evidence="6 7">DSM 23996</strain>
    </source>
</reference>
<dbReference type="InterPro" id="IPR050575">
    <property type="entry name" value="BMC_shell"/>
</dbReference>
<evidence type="ECO:0000259" key="5">
    <source>
        <dbReference type="PROSITE" id="PS51930"/>
    </source>
</evidence>
<dbReference type="Proteomes" id="UP000269301">
    <property type="component" value="Unassembled WGS sequence"/>
</dbReference>
<dbReference type="GO" id="GO:0031469">
    <property type="term" value="C:bacterial microcompartment"/>
    <property type="evidence" value="ECO:0007669"/>
    <property type="project" value="UniProtKB-SubCell"/>
</dbReference>
<dbReference type="InterPro" id="IPR044872">
    <property type="entry name" value="CcmK/CsoS1_BMC"/>
</dbReference>
<evidence type="ECO:0000256" key="2">
    <source>
        <dbReference type="ARBA" id="ARBA00024446"/>
    </source>
</evidence>
<evidence type="ECO:0000256" key="1">
    <source>
        <dbReference type="ARBA" id="ARBA00024322"/>
    </source>
</evidence>
<proteinExistence type="inferred from homology"/>
<protein>
    <submittedName>
        <fullName evidence="6">BMC domain-containing protein</fullName>
    </submittedName>
</protein>
<dbReference type="PANTHER" id="PTHR33941:SF11">
    <property type="entry name" value="BACTERIAL MICROCOMPARTMENT SHELL PROTEIN PDUJ"/>
    <property type="match status" value="1"/>
</dbReference>
<keyword evidence="7" id="KW-1185">Reference proteome</keyword>
<name>A0A494ZUE5_9BACI</name>
<gene>
    <name evidence="6" type="ORF">D8M06_17895</name>
</gene>
<keyword evidence="2" id="KW-1283">Bacterial microcompartment</keyword>
<dbReference type="SMART" id="SM00877">
    <property type="entry name" value="BMC"/>
    <property type="match status" value="1"/>
</dbReference>
<dbReference type="InterPro" id="IPR000249">
    <property type="entry name" value="BMC_dom"/>
</dbReference>
<evidence type="ECO:0000313" key="6">
    <source>
        <dbReference type="EMBL" id="RKQ29253.1"/>
    </source>
</evidence>
<dbReference type="InterPro" id="IPR037233">
    <property type="entry name" value="CcmK-like_sf"/>
</dbReference>
<evidence type="ECO:0000313" key="7">
    <source>
        <dbReference type="Proteomes" id="UP000269301"/>
    </source>
</evidence>
<organism evidence="6 7">
    <name type="scientific">Oceanobacillus halophilus</name>
    <dbReference type="NCBI Taxonomy" id="930130"/>
    <lineage>
        <taxon>Bacteria</taxon>
        <taxon>Bacillati</taxon>
        <taxon>Bacillota</taxon>
        <taxon>Bacilli</taxon>
        <taxon>Bacillales</taxon>
        <taxon>Bacillaceae</taxon>
        <taxon>Oceanobacillus</taxon>
    </lineage>
</organism>
<dbReference type="EMBL" id="RBZP01000025">
    <property type="protein sequence ID" value="RKQ29253.1"/>
    <property type="molecule type" value="Genomic_DNA"/>
</dbReference>
<dbReference type="PROSITE" id="PS51930">
    <property type="entry name" value="BMC_2"/>
    <property type="match status" value="1"/>
</dbReference>
<evidence type="ECO:0000256" key="4">
    <source>
        <dbReference type="SAM" id="MobiDB-lite"/>
    </source>
</evidence>
<dbReference type="PANTHER" id="PTHR33941">
    <property type="entry name" value="PROPANEDIOL UTILIZATION PROTEIN PDUA"/>
    <property type="match status" value="1"/>
</dbReference>
<dbReference type="Pfam" id="PF00936">
    <property type="entry name" value="BMC"/>
    <property type="match status" value="1"/>
</dbReference>